<keyword evidence="3" id="KW-1185">Reference proteome</keyword>
<evidence type="ECO:0008006" key="4">
    <source>
        <dbReference type="Google" id="ProtNLM"/>
    </source>
</evidence>
<proteinExistence type="predicted"/>
<dbReference type="Proteomes" id="UP000436694">
    <property type="component" value="Unassembled WGS sequence"/>
</dbReference>
<name>A0A844AVQ2_9RHOB</name>
<accession>A0A844AVQ2</accession>
<evidence type="ECO:0000313" key="3">
    <source>
        <dbReference type="Proteomes" id="UP000436694"/>
    </source>
</evidence>
<dbReference type="RefSeq" id="WP_153546662.1">
    <property type="nucleotide sequence ID" value="NZ_WIXK01000003.1"/>
</dbReference>
<feature type="transmembrane region" description="Helical" evidence="1">
    <location>
        <begin position="34"/>
        <end position="50"/>
    </location>
</feature>
<comment type="caution">
    <text evidence="2">The sequence shown here is derived from an EMBL/GenBank/DDBJ whole genome shotgun (WGS) entry which is preliminary data.</text>
</comment>
<dbReference type="EMBL" id="WIXK01000003">
    <property type="protein sequence ID" value="MQY42474.1"/>
    <property type="molecule type" value="Genomic_DNA"/>
</dbReference>
<evidence type="ECO:0000256" key="1">
    <source>
        <dbReference type="SAM" id="Phobius"/>
    </source>
</evidence>
<keyword evidence="1" id="KW-1133">Transmembrane helix</keyword>
<keyword evidence="1" id="KW-0472">Membrane</keyword>
<keyword evidence="1" id="KW-0812">Transmembrane</keyword>
<organism evidence="2 3">
    <name type="scientific">Tritonibacter aquimaris</name>
    <dbReference type="NCBI Taxonomy" id="2663379"/>
    <lineage>
        <taxon>Bacteria</taxon>
        <taxon>Pseudomonadati</taxon>
        <taxon>Pseudomonadota</taxon>
        <taxon>Alphaproteobacteria</taxon>
        <taxon>Rhodobacterales</taxon>
        <taxon>Paracoccaceae</taxon>
        <taxon>Tritonibacter</taxon>
    </lineage>
</organism>
<sequence>MDPDLCLVVGLALGLLSVPALLSAISDSRAPRSGGLTLLAAAGLVAYAVMQKPGGYSLEEIPDVVLGVIGSFV</sequence>
<gene>
    <name evidence="2" type="ORF">GG681_07450</name>
</gene>
<reference evidence="2 3" key="1">
    <citation type="submission" date="2019-10" db="EMBL/GenBank/DDBJ databases">
        <title>Epibacterium sp. nov., isolated from seawater.</title>
        <authorList>
            <person name="Zhang X."/>
            <person name="Li N."/>
        </authorList>
    </citation>
    <scope>NUCLEOTIDE SEQUENCE [LARGE SCALE GENOMIC DNA]</scope>
    <source>
        <strain evidence="2 3">SM1969</strain>
    </source>
</reference>
<dbReference type="AlphaFoldDB" id="A0A844AVQ2"/>
<protein>
    <recommendedName>
        <fullName evidence="4">50S ribosomal protein L35</fullName>
    </recommendedName>
</protein>
<evidence type="ECO:0000313" key="2">
    <source>
        <dbReference type="EMBL" id="MQY42474.1"/>
    </source>
</evidence>